<protein>
    <submittedName>
        <fullName evidence="2">Uncharacterized protein</fullName>
    </submittedName>
</protein>
<evidence type="ECO:0000313" key="3">
    <source>
        <dbReference type="Proteomes" id="UP000050525"/>
    </source>
</evidence>
<comment type="caution">
    <text evidence="2">The sequence shown here is derived from an EMBL/GenBank/DDBJ whole genome shotgun (WGS) entry which is preliminary data.</text>
</comment>
<reference evidence="2 3" key="1">
    <citation type="journal article" date="2012" name="Genome Biol.">
        <title>Sequencing three crocodilian genomes to illuminate the evolution of archosaurs and amniotes.</title>
        <authorList>
            <person name="St John J.A."/>
            <person name="Braun E.L."/>
            <person name="Isberg S.R."/>
            <person name="Miles L.G."/>
            <person name="Chong A.Y."/>
            <person name="Gongora J."/>
            <person name="Dalzell P."/>
            <person name="Moran C."/>
            <person name="Bed'hom B."/>
            <person name="Abzhanov A."/>
            <person name="Burgess S.C."/>
            <person name="Cooksey A.M."/>
            <person name="Castoe T.A."/>
            <person name="Crawford N.G."/>
            <person name="Densmore L.D."/>
            <person name="Drew J.C."/>
            <person name="Edwards S.V."/>
            <person name="Faircloth B.C."/>
            <person name="Fujita M.K."/>
            <person name="Greenwold M.J."/>
            <person name="Hoffmann F.G."/>
            <person name="Howard J.M."/>
            <person name="Iguchi T."/>
            <person name="Janes D.E."/>
            <person name="Khan S.Y."/>
            <person name="Kohno S."/>
            <person name="de Koning A.J."/>
            <person name="Lance S.L."/>
            <person name="McCarthy F.M."/>
            <person name="McCormack J.E."/>
            <person name="Merchant M.E."/>
            <person name="Peterson D.G."/>
            <person name="Pollock D.D."/>
            <person name="Pourmand N."/>
            <person name="Raney B.J."/>
            <person name="Roessler K.A."/>
            <person name="Sanford J.R."/>
            <person name="Sawyer R.H."/>
            <person name="Schmidt C.J."/>
            <person name="Triplett E.W."/>
            <person name="Tuberville T.D."/>
            <person name="Venegas-Anaya M."/>
            <person name="Howard J.T."/>
            <person name="Jarvis E.D."/>
            <person name="Guillette L.J.Jr."/>
            <person name="Glenn T.C."/>
            <person name="Green R.E."/>
            <person name="Ray D.A."/>
        </authorList>
    </citation>
    <scope>NUCLEOTIDE SEQUENCE [LARGE SCALE GENOMIC DNA]</scope>
    <source>
        <strain evidence="2">KSC_2009_1</strain>
    </source>
</reference>
<feature type="region of interest" description="Disordered" evidence="1">
    <location>
        <begin position="40"/>
        <end position="69"/>
    </location>
</feature>
<organism evidence="2 3">
    <name type="scientific">Alligator mississippiensis</name>
    <name type="common">American alligator</name>
    <dbReference type="NCBI Taxonomy" id="8496"/>
    <lineage>
        <taxon>Eukaryota</taxon>
        <taxon>Metazoa</taxon>
        <taxon>Chordata</taxon>
        <taxon>Craniata</taxon>
        <taxon>Vertebrata</taxon>
        <taxon>Euteleostomi</taxon>
        <taxon>Archelosauria</taxon>
        <taxon>Archosauria</taxon>
        <taxon>Crocodylia</taxon>
        <taxon>Alligatoridae</taxon>
        <taxon>Alligatorinae</taxon>
        <taxon>Alligator</taxon>
    </lineage>
</organism>
<dbReference type="EMBL" id="AKHW03005047">
    <property type="protein sequence ID" value="KYO28106.1"/>
    <property type="molecule type" value="Genomic_DNA"/>
</dbReference>
<dbReference type="Proteomes" id="UP000050525">
    <property type="component" value="Unassembled WGS sequence"/>
</dbReference>
<keyword evidence="3" id="KW-1185">Reference proteome</keyword>
<sequence>MGAPDFQARDKTSTVWKISAEVEQDTFTLADEILVMLNLQWSPGSPGHQGVRGQEGSSERESNQERLPS</sequence>
<accession>A0A151MUC0</accession>
<gene>
    <name evidence="2" type="ORF">Y1Q_0005100</name>
</gene>
<evidence type="ECO:0000256" key="1">
    <source>
        <dbReference type="SAM" id="MobiDB-lite"/>
    </source>
</evidence>
<name>A0A151MUC0_ALLMI</name>
<feature type="compositionally biased region" description="Basic and acidic residues" evidence="1">
    <location>
        <begin position="57"/>
        <end position="69"/>
    </location>
</feature>
<evidence type="ECO:0000313" key="2">
    <source>
        <dbReference type="EMBL" id="KYO28106.1"/>
    </source>
</evidence>
<proteinExistence type="predicted"/>
<dbReference type="AlphaFoldDB" id="A0A151MUC0"/>